<dbReference type="PANTHER" id="PTHR43217">
    <property type="entry name" value="SUCCINATE SEMIALDEHYDE DEHYDROGENASE [NAD(P)+] SAD"/>
    <property type="match status" value="1"/>
</dbReference>
<keyword evidence="3" id="KW-0560">Oxidoreductase</keyword>
<dbReference type="InterPro" id="IPR044148">
    <property type="entry name" value="ALDH_GabD1-like"/>
</dbReference>
<sequence length="470" mass="49936">MPIATTNPATGQVLKSYEPMSTEQIDAAIERADLAFRDLRRTTVAQRAQWMNAAADLLDAERDETARLMTTEMGKTYAAAQAEVTKCATACRFYAANAERMLADEPADAAAVKAKRAFVRYQPIGAVLAVMPWNFPLWQVMRFAAPALMAGNTGLLKHASNVPQTALYLEDVFRRAGFPEGAFTTLLAGSDAVDRILSDPRVRAATLTGSEGAGRSIAQIAGRELKKTVLELGGSDPFVVMPSADLDRAAEVATTARCQNNGQSCIAAKRFIVHTDVFDAFAGKFAANMAALRVGDPMDAGTDVGPLASESGRDEIHAQVQDAVAHGATVLCGGEKPDGDGWFYPPTVVTDLNPQMRMWAEEVFGPVAGLYRVSSYDEAVAVANGTPFGLGANAWTTDPAEQERFATDLDAGNVFVNGMTTSYPELPFGGVKNSGYGRELSALGMREFCNTKTVWVGEGAATAGAGAHAE</sequence>
<evidence type="ECO:0000259" key="4">
    <source>
        <dbReference type="Pfam" id="PF00171"/>
    </source>
</evidence>
<comment type="similarity">
    <text evidence="1">Belongs to the aldehyde dehydrogenase family.</text>
</comment>
<dbReference type="Proteomes" id="UP000197174">
    <property type="component" value="Unassembled WGS sequence"/>
</dbReference>
<dbReference type="InterPro" id="IPR047110">
    <property type="entry name" value="GABD/Sad-like"/>
</dbReference>
<dbReference type="NCBIfam" id="NF006915">
    <property type="entry name" value="PRK09406.1"/>
    <property type="match status" value="1"/>
</dbReference>
<dbReference type="Gene3D" id="3.40.605.10">
    <property type="entry name" value="Aldehyde Dehydrogenase, Chain A, domain 1"/>
    <property type="match status" value="1"/>
</dbReference>
<evidence type="ECO:0000256" key="2">
    <source>
        <dbReference type="ARBA" id="ARBA00022857"/>
    </source>
</evidence>
<name>A0A246RHN0_9ACTN</name>
<evidence type="ECO:0000256" key="1">
    <source>
        <dbReference type="ARBA" id="ARBA00009986"/>
    </source>
</evidence>
<dbReference type="SUPFAM" id="SSF53720">
    <property type="entry name" value="ALDH-like"/>
    <property type="match status" value="1"/>
</dbReference>
<comment type="caution">
    <text evidence="5">The sequence shown here is derived from an EMBL/GenBank/DDBJ whole genome shotgun (WGS) entry which is preliminary data.</text>
</comment>
<dbReference type="CDD" id="cd07100">
    <property type="entry name" value="ALDH_SSADH1_GabD1"/>
    <property type="match status" value="1"/>
</dbReference>
<protein>
    <submittedName>
        <fullName evidence="5">NADP-dependent succinic semialdehyde dehydrogenase</fullName>
    </submittedName>
</protein>
<dbReference type="FunFam" id="3.40.605.10:FF:000012">
    <property type="entry name" value="NAD-dependent succinate-semialdehyde dehydrogenase"/>
    <property type="match status" value="1"/>
</dbReference>
<evidence type="ECO:0000256" key="3">
    <source>
        <dbReference type="ARBA" id="ARBA00023002"/>
    </source>
</evidence>
<dbReference type="GO" id="GO:0004030">
    <property type="term" value="F:aldehyde dehydrogenase [NAD(P)+] activity"/>
    <property type="evidence" value="ECO:0007669"/>
    <property type="project" value="InterPro"/>
</dbReference>
<dbReference type="Gene3D" id="3.40.309.10">
    <property type="entry name" value="Aldehyde Dehydrogenase, Chain A, domain 2"/>
    <property type="match status" value="1"/>
</dbReference>
<dbReference type="EMBL" id="MZMV01000049">
    <property type="protein sequence ID" value="OWV02888.1"/>
    <property type="molecule type" value="Genomic_DNA"/>
</dbReference>
<dbReference type="AlphaFoldDB" id="A0A246RHN0"/>
<accession>A0A246RHN0</accession>
<organism evidence="5 6">
    <name type="scientific">Micromonospora wenchangensis</name>
    <dbReference type="NCBI Taxonomy" id="1185415"/>
    <lineage>
        <taxon>Bacteria</taxon>
        <taxon>Bacillati</taxon>
        <taxon>Actinomycetota</taxon>
        <taxon>Actinomycetes</taxon>
        <taxon>Micromonosporales</taxon>
        <taxon>Micromonosporaceae</taxon>
        <taxon>Micromonospora</taxon>
    </lineage>
</organism>
<gene>
    <name evidence="5" type="ORF">B5D80_24270</name>
</gene>
<feature type="domain" description="Aldehyde dehydrogenase" evidence="4">
    <location>
        <begin position="3"/>
        <end position="454"/>
    </location>
</feature>
<keyword evidence="6" id="KW-1185">Reference proteome</keyword>
<dbReference type="FunFam" id="3.40.309.10:FF:000010">
    <property type="entry name" value="Gamma-aminobutyraldehyde dehydrogenase"/>
    <property type="match status" value="1"/>
</dbReference>
<dbReference type="GO" id="GO:0004777">
    <property type="term" value="F:succinate-semialdehyde dehydrogenase (NAD+) activity"/>
    <property type="evidence" value="ECO:0007669"/>
    <property type="project" value="TreeGrafter"/>
</dbReference>
<evidence type="ECO:0000313" key="6">
    <source>
        <dbReference type="Proteomes" id="UP000197174"/>
    </source>
</evidence>
<dbReference type="OrthoDB" id="3955596at2"/>
<proteinExistence type="inferred from homology"/>
<dbReference type="InterPro" id="IPR016161">
    <property type="entry name" value="Ald_DH/histidinol_DH"/>
</dbReference>
<dbReference type="Pfam" id="PF00171">
    <property type="entry name" value="Aldedh"/>
    <property type="match status" value="1"/>
</dbReference>
<dbReference type="InterPro" id="IPR016162">
    <property type="entry name" value="Ald_DH_N"/>
</dbReference>
<dbReference type="InterPro" id="IPR016163">
    <property type="entry name" value="Ald_DH_C"/>
</dbReference>
<dbReference type="PANTHER" id="PTHR43217:SF1">
    <property type="entry name" value="SUCCINATE SEMIALDEHYDE DEHYDROGENASE [NAD(P)+] SAD"/>
    <property type="match status" value="1"/>
</dbReference>
<reference evidence="5 6" key="1">
    <citation type="submission" date="2017-03" db="EMBL/GenBank/DDBJ databases">
        <title>Whole genome sequence of Micromonospora wenchangensis, isolated from mangrove soil.</title>
        <authorList>
            <person name="Yang H."/>
        </authorList>
    </citation>
    <scope>NUCLEOTIDE SEQUENCE [LARGE SCALE GENOMIC DNA]</scope>
    <source>
        <strain evidence="5 6">CCTCC AA 2012002</strain>
    </source>
</reference>
<keyword evidence="2" id="KW-0521">NADP</keyword>
<evidence type="ECO:0000313" key="5">
    <source>
        <dbReference type="EMBL" id="OWV02888.1"/>
    </source>
</evidence>
<dbReference type="RefSeq" id="WP_088646238.1">
    <property type="nucleotide sequence ID" value="NZ_MZMV01000049.1"/>
</dbReference>
<dbReference type="InterPro" id="IPR015590">
    <property type="entry name" value="Aldehyde_DH_dom"/>
</dbReference>